<keyword evidence="4" id="KW-0808">Transferase</keyword>
<dbReference type="AlphaFoldDB" id="A0A956M2T2"/>
<evidence type="ECO:0000256" key="1">
    <source>
        <dbReference type="ARBA" id="ARBA00004236"/>
    </source>
</evidence>
<dbReference type="GO" id="GO:0008955">
    <property type="term" value="F:peptidoglycan glycosyltransferase activity"/>
    <property type="evidence" value="ECO:0007669"/>
    <property type="project" value="UniProtKB-EC"/>
</dbReference>
<dbReference type="GO" id="GO:0030288">
    <property type="term" value="C:outer membrane-bounded periplasmic space"/>
    <property type="evidence" value="ECO:0007669"/>
    <property type="project" value="TreeGrafter"/>
</dbReference>
<evidence type="ECO:0000256" key="10">
    <source>
        <dbReference type="ARBA" id="ARBA00049902"/>
    </source>
</evidence>
<dbReference type="GO" id="GO:0071555">
    <property type="term" value="P:cell wall organization"/>
    <property type="evidence" value="ECO:0007669"/>
    <property type="project" value="UniProtKB-KW"/>
</dbReference>
<dbReference type="GO" id="GO:0008360">
    <property type="term" value="P:regulation of cell shape"/>
    <property type="evidence" value="ECO:0007669"/>
    <property type="project" value="UniProtKB-KW"/>
</dbReference>
<organism evidence="15 16">
    <name type="scientific">Eiseniibacteriota bacterium</name>
    <dbReference type="NCBI Taxonomy" id="2212470"/>
    <lineage>
        <taxon>Bacteria</taxon>
        <taxon>Candidatus Eiseniibacteriota</taxon>
    </lineage>
</organism>
<evidence type="ECO:0000256" key="3">
    <source>
        <dbReference type="ARBA" id="ARBA00022676"/>
    </source>
</evidence>
<comment type="catalytic activity">
    <reaction evidence="10">
        <text>[GlcNAc-(1-&gt;4)-Mur2Ac(oyl-L-Ala-gamma-D-Glu-L-Lys-D-Ala-D-Ala)](n)-di-trans,octa-cis-undecaprenyl diphosphate + beta-D-GlcNAc-(1-&gt;4)-Mur2Ac(oyl-L-Ala-gamma-D-Glu-L-Lys-D-Ala-D-Ala)-di-trans,octa-cis-undecaprenyl diphosphate = [GlcNAc-(1-&gt;4)-Mur2Ac(oyl-L-Ala-gamma-D-Glu-L-Lys-D-Ala-D-Ala)](n+1)-di-trans,octa-cis-undecaprenyl diphosphate + di-trans,octa-cis-undecaprenyl diphosphate + H(+)</text>
        <dbReference type="Rhea" id="RHEA:23708"/>
        <dbReference type="Rhea" id="RHEA-COMP:9602"/>
        <dbReference type="Rhea" id="RHEA-COMP:9603"/>
        <dbReference type="ChEBI" id="CHEBI:15378"/>
        <dbReference type="ChEBI" id="CHEBI:58405"/>
        <dbReference type="ChEBI" id="CHEBI:60033"/>
        <dbReference type="ChEBI" id="CHEBI:78435"/>
        <dbReference type="EC" id="2.4.99.28"/>
    </reaction>
</comment>
<evidence type="ECO:0000256" key="6">
    <source>
        <dbReference type="ARBA" id="ARBA00022984"/>
    </source>
</evidence>
<dbReference type="EMBL" id="JAGQHR010000582">
    <property type="protein sequence ID" value="MCA9729127.1"/>
    <property type="molecule type" value="Genomic_DNA"/>
</dbReference>
<proteinExistence type="predicted"/>
<feature type="transmembrane region" description="Helical" evidence="12">
    <location>
        <begin position="45"/>
        <end position="68"/>
    </location>
</feature>
<dbReference type="Proteomes" id="UP000697710">
    <property type="component" value="Unassembled WGS sequence"/>
</dbReference>
<evidence type="ECO:0000256" key="2">
    <source>
        <dbReference type="ARBA" id="ARBA00022475"/>
    </source>
</evidence>
<protein>
    <recommendedName>
        <fullName evidence="9">peptidoglycan glycosyltransferase</fullName>
        <ecNumber evidence="9">2.4.99.28</ecNumber>
    </recommendedName>
</protein>
<evidence type="ECO:0000259" key="13">
    <source>
        <dbReference type="Pfam" id="PF00912"/>
    </source>
</evidence>
<name>A0A956M2T2_UNCEI</name>
<evidence type="ECO:0000259" key="14">
    <source>
        <dbReference type="Pfam" id="PF14814"/>
    </source>
</evidence>
<evidence type="ECO:0000313" key="15">
    <source>
        <dbReference type="EMBL" id="MCA9729127.1"/>
    </source>
</evidence>
<reference evidence="15" key="2">
    <citation type="journal article" date="2021" name="Microbiome">
        <title>Successional dynamics and alternative stable states in a saline activated sludge microbial community over 9 years.</title>
        <authorList>
            <person name="Wang Y."/>
            <person name="Ye J."/>
            <person name="Ju F."/>
            <person name="Liu L."/>
            <person name="Boyd J.A."/>
            <person name="Deng Y."/>
            <person name="Parks D.H."/>
            <person name="Jiang X."/>
            <person name="Yin X."/>
            <person name="Woodcroft B.J."/>
            <person name="Tyson G.W."/>
            <person name="Hugenholtz P."/>
            <person name="Polz M.F."/>
            <person name="Zhang T."/>
        </authorList>
    </citation>
    <scope>NUCLEOTIDE SEQUENCE</scope>
    <source>
        <strain evidence="15">HKST-UBA01</strain>
    </source>
</reference>
<dbReference type="InterPro" id="IPR050396">
    <property type="entry name" value="Glycosyltr_51/Transpeptidase"/>
</dbReference>
<evidence type="ECO:0000256" key="11">
    <source>
        <dbReference type="SAM" id="MobiDB-lite"/>
    </source>
</evidence>
<keyword evidence="8" id="KW-0961">Cell wall biogenesis/degradation</keyword>
<evidence type="ECO:0000256" key="7">
    <source>
        <dbReference type="ARBA" id="ARBA00023136"/>
    </source>
</evidence>
<accession>A0A956M2T2</accession>
<evidence type="ECO:0000256" key="4">
    <source>
        <dbReference type="ARBA" id="ARBA00022679"/>
    </source>
</evidence>
<dbReference type="GO" id="GO:0005886">
    <property type="term" value="C:plasma membrane"/>
    <property type="evidence" value="ECO:0007669"/>
    <property type="project" value="UniProtKB-SubCell"/>
</dbReference>
<keyword evidence="6" id="KW-0573">Peptidoglycan synthesis</keyword>
<keyword evidence="12" id="KW-0812">Transmembrane</keyword>
<dbReference type="GO" id="GO:0009252">
    <property type="term" value="P:peptidoglycan biosynthetic process"/>
    <property type="evidence" value="ECO:0007669"/>
    <property type="project" value="UniProtKB-KW"/>
</dbReference>
<dbReference type="PANTHER" id="PTHR32282">
    <property type="entry name" value="BINDING PROTEIN TRANSPEPTIDASE, PUTATIVE-RELATED"/>
    <property type="match status" value="1"/>
</dbReference>
<sequence>MADTPDREGDPCPAGRPDPVRARHFGVPERPRGFRVHVSTGFRRWLLRVGLLCAGCCALAVVGAWMWVRIPESGSRQQVLYFAAAAPLTPGSRMDRGELLERLTRLGYDATTDSLMPGRYRILDDGFEIHLHPFDYPDDPFRGGPLRVELRHGKISRIEPVGQIPLPERLQLEPERIAGFEGDTGAVLAPLRLEDAPPLLVRTLVLIEDRRFYRHPGIDPVGIARAVRSNFRHDGAAVEGGSTLTQQLARSLFLHNEKTLPRKVVEALLAAGLELRYTKEEILEAYLNAVYWGH</sequence>
<keyword evidence="12" id="KW-1133">Transmembrane helix</keyword>
<evidence type="ECO:0000313" key="16">
    <source>
        <dbReference type="Proteomes" id="UP000697710"/>
    </source>
</evidence>
<keyword evidence="3" id="KW-0328">Glycosyltransferase</keyword>
<comment type="subcellular location">
    <subcellularLocation>
        <location evidence="1">Cell membrane</location>
    </subcellularLocation>
</comment>
<dbReference type="InterPro" id="IPR001264">
    <property type="entry name" value="Glyco_trans_51"/>
</dbReference>
<dbReference type="PANTHER" id="PTHR32282:SF11">
    <property type="entry name" value="PENICILLIN-BINDING PROTEIN 1B"/>
    <property type="match status" value="1"/>
</dbReference>
<keyword evidence="2" id="KW-1003">Cell membrane</keyword>
<dbReference type="Pfam" id="PF14814">
    <property type="entry name" value="UB2H"/>
    <property type="match status" value="1"/>
</dbReference>
<dbReference type="InterPro" id="IPR036950">
    <property type="entry name" value="PBP_transglycosylase"/>
</dbReference>
<gene>
    <name evidence="15" type="ORF">KC729_15665</name>
</gene>
<dbReference type="EC" id="2.4.99.28" evidence="9"/>
<evidence type="ECO:0000256" key="9">
    <source>
        <dbReference type="ARBA" id="ARBA00044770"/>
    </source>
</evidence>
<dbReference type="InterPro" id="IPR023346">
    <property type="entry name" value="Lysozyme-like_dom_sf"/>
</dbReference>
<evidence type="ECO:0000256" key="5">
    <source>
        <dbReference type="ARBA" id="ARBA00022960"/>
    </source>
</evidence>
<evidence type="ECO:0000256" key="8">
    <source>
        <dbReference type="ARBA" id="ARBA00023316"/>
    </source>
</evidence>
<comment type="caution">
    <text evidence="15">The sequence shown here is derived from an EMBL/GenBank/DDBJ whole genome shotgun (WGS) entry which is preliminary data.</text>
</comment>
<dbReference type="Pfam" id="PF00912">
    <property type="entry name" value="Transgly"/>
    <property type="match status" value="1"/>
</dbReference>
<dbReference type="SUPFAM" id="SSF53955">
    <property type="entry name" value="Lysozyme-like"/>
    <property type="match status" value="1"/>
</dbReference>
<dbReference type="Gene3D" id="3.30.2060.10">
    <property type="entry name" value="Penicillin-binding protein 1b domain"/>
    <property type="match status" value="1"/>
</dbReference>
<reference evidence="15" key="1">
    <citation type="submission" date="2020-04" db="EMBL/GenBank/DDBJ databases">
        <authorList>
            <person name="Zhang T."/>
        </authorList>
    </citation>
    <scope>NUCLEOTIDE SEQUENCE</scope>
    <source>
        <strain evidence="15">HKST-UBA01</strain>
    </source>
</reference>
<feature type="compositionally biased region" description="Basic and acidic residues" evidence="11">
    <location>
        <begin position="1"/>
        <end position="10"/>
    </location>
</feature>
<feature type="region of interest" description="Disordered" evidence="11">
    <location>
        <begin position="1"/>
        <end position="24"/>
    </location>
</feature>
<keyword evidence="7 12" id="KW-0472">Membrane</keyword>
<dbReference type="Gene3D" id="1.10.3810.10">
    <property type="entry name" value="Biosynthetic peptidoglycan transglycosylase-like"/>
    <property type="match status" value="1"/>
</dbReference>
<feature type="domain" description="Glycosyl transferase family 51" evidence="13">
    <location>
        <begin position="191"/>
        <end position="294"/>
    </location>
</feature>
<dbReference type="InterPro" id="IPR028166">
    <property type="entry name" value="UB2H"/>
</dbReference>
<evidence type="ECO:0000256" key="12">
    <source>
        <dbReference type="SAM" id="Phobius"/>
    </source>
</evidence>
<feature type="domain" description="Bifunctional transglycosylase second" evidence="14">
    <location>
        <begin position="88"/>
        <end position="160"/>
    </location>
</feature>
<keyword evidence="5" id="KW-0133">Cell shape</keyword>